<evidence type="ECO:0000259" key="2">
    <source>
        <dbReference type="Pfam" id="PF23451"/>
    </source>
</evidence>
<accession>A0ABY5NIP2</accession>
<sequence>MVTALVQERPLQPTRQEALEAVLGPWALPARGAGAGATPASGTDAERAWAAAATVCDPELPVLSIADLGVLRAVRVDDGAVTVDITPTYSGCPMMDVMARDVAAAVRAAGFADVAVHTVLHPAWTTEWLSADGRRKLEDFGIAPPTGIRPTEPVLGGLHVRCPHCRSLNTRETSRFSSTSCKALYECRACGEPFDYFKAH</sequence>
<gene>
    <name evidence="3" type="primary">paaJ</name>
    <name evidence="3" type="ORF">L2X98_32615</name>
</gene>
<dbReference type="InterPro" id="IPR052339">
    <property type="entry name" value="Fe-S_Maturation_MIP18"/>
</dbReference>
<dbReference type="SUPFAM" id="SSF117916">
    <property type="entry name" value="Fe-S cluster assembly (FSCA) domain-like"/>
    <property type="match status" value="1"/>
</dbReference>
<feature type="domain" description="MIP18 family-like" evidence="1">
    <location>
        <begin position="49"/>
        <end position="115"/>
    </location>
</feature>
<dbReference type="InterPro" id="IPR002744">
    <property type="entry name" value="MIP18-like"/>
</dbReference>
<evidence type="ECO:0000259" key="1">
    <source>
        <dbReference type="Pfam" id="PF01883"/>
    </source>
</evidence>
<dbReference type="NCBIfam" id="TIGR02159">
    <property type="entry name" value="PA_CoA_Oxy4"/>
    <property type="match status" value="1"/>
</dbReference>
<dbReference type="InterPro" id="IPR034904">
    <property type="entry name" value="FSCA_dom_sf"/>
</dbReference>
<evidence type="ECO:0000313" key="3">
    <source>
        <dbReference type="EMBL" id="UUT35053.1"/>
    </source>
</evidence>
<proteinExistence type="predicted"/>
<dbReference type="PANTHER" id="PTHR42831:SF3">
    <property type="entry name" value="1,2-PHENYLACETYL-COA EPOXIDASE, SUBUNIT D-RELATED"/>
    <property type="match status" value="1"/>
</dbReference>
<dbReference type="Pfam" id="PF01883">
    <property type="entry name" value="FeS_assembly_P"/>
    <property type="match status" value="1"/>
</dbReference>
<dbReference type="Proteomes" id="UP001054811">
    <property type="component" value="Chromosome"/>
</dbReference>
<name>A0ABY5NIP2_9MICO</name>
<dbReference type="InterPro" id="IPR011883">
    <property type="entry name" value="PaaD-like"/>
</dbReference>
<reference evidence="3" key="1">
    <citation type="submission" date="2022-01" db="EMBL/GenBank/DDBJ databases">
        <title>Microbacterium eymi and Microbacterium rhizovicinus sp. nov., isolated from the rhizospheric soil of Elymus tsukushiensis, a plant native to the Dokdo Islands, Republic of Korea.</title>
        <authorList>
            <person name="Hwang Y.J."/>
        </authorList>
    </citation>
    <scope>NUCLEOTIDE SEQUENCE</scope>
    <source>
        <strain evidence="3">KUDC0405</strain>
    </source>
</reference>
<feature type="domain" description="PaaD zinc beta ribbon" evidence="2">
    <location>
        <begin position="158"/>
        <end position="198"/>
    </location>
</feature>
<protein>
    <submittedName>
        <fullName evidence="3">Phenylacetate-CoA oxygenase subunit PaaJ</fullName>
    </submittedName>
</protein>
<dbReference type="RefSeq" id="WP_259611598.1">
    <property type="nucleotide sequence ID" value="NZ_CP091139.2"/>
</dbReference>
<organism evidence="3 4">
    <name type="scientific">Microbacterium elymi</name>
    <dbReference type="NCBI Taxonomy" id="2909587"/>
    <lineage>
        <taxon>Bacteria</taxon>
        <taxon>Bacillati</taxon>
        <taxon>Actinomycetota</taxon>
        <taxon>Actinomycetes</taxon>
        <taxon>Micrococcales</taxon>
        <taxon>Microbacteriaceae</taxon>
        <taxon>Microbacterium</taxon>
    </lineage>
</organism>
<evidence type="ECO:0000313" key="4">
    <source>
        <dbReference type="Proteomes" id="UP001054811"/>
    </source>
</evidence>
<keyword evidence="4" id="KW-1185">Reference proteome</keyword>
<dbReference type="PANTHER" id="PTHR42831">
    <property type="entry name" value="FE-S PROTEIN MATURATION AUXILIARY FACTOR YITW"/>
    <property type="match status" value="1"/>
</dbReference>
<dbReference type="EMBL" id="CP091139">
    <property type="protein sequence ID" value="UUT35053.1"/>
    <property type="molecule type" value="Genomic_DNA"/>
</dbReference>
<dbReference type="Pfam" id="PF23451">
    <property type="entry name" value="Zn_ribbon_PaaD"/>
    <property type="match status" value="1"/>
</dbReference>
<dbReference type="InterPro" id="IPR056572">
    <property type="entry name" value="Zn_ribbon_PaaD"/>
</dbReference>
<dbReference type="Gene3D" id="3.30.300.130">
    <property type="entry name" value="Fe-S cluster assembly (FSCA)"/>
    <property type="match status" value="1"/>
</dbReference>